<reference evidence="1 2" key="1">
    <citation type="journal article" date="2021" name="ISME Commun">
        <title>Automated analysis of genomic sequences facilitates high-throughput and comprehensive description of bacteria.</title>
        <authorList>
            <person name="Hitch T.C.A."/>
        </authorList>
    </citation>
    <scope>NUCLEOTIDE SEQUENCE [LARGE SCALE GENOMIC DNA]</scope>
    <source>
        <strain evidence="1 2">Sanger_109</strain>
    </source>
</reference>
<protein>
    <submittedName>
        <fullName evidence="1">Uncharacterized protein</fullName>
    </submittedName>
</protein>
<evidence type="ECO:0000313" key="2">
    <source>
        <dbReference type="Proteomes" id="UP001652442"/>
    </source>
</evidence>
<comment type="caution">
    <text evidence="1">The sequence shown here is derived from an EMBL/GenBank/DDBJ whole genome shotgun (WGS) entry which is preliminary data.</text>
</comment>
<sequence length="106" mass="12306">MAFRAEGDIRSRDFGSIRGTLQKAAVKCWFTAGGKAMPLMMKLQSDRQEILTVDHIIVLRAEKKWYAGILTWEYTCQALVEGKMVPFVLLFHPEECQWKLKRTKEK</sequence>
<evidence type="ECO:0000313" key="1">
    <source>
        <dbReference type="EMBL" id="MCU6761031.1"/>
    </source>
</evidence>
<keyword evidence="2" id="KW-1185">Reference proteome</keyword>
<proteinExistence type="predicted"/>
<dbReference type="RefSeq" id="WP_158423902.1">
    <property type="nucleotide sequence ID" value="NZ_JAOQJQ010000001.1"/>
</dbReference>
<gene>
    <name evidence="1" type="ORF">OCV88_01615</name>
</gene>
<name>A0ABT2TFW4_9FIRM</name>
<accession>A0ABT2TFW4</accession>
<dbReference type="Proteomes" id="UP001652442">
    <property type="component" value="Unassembled WGS sequence"/>
</dbReference>
<organism evidence="1 2">
    <name type="scientific">Brotonthovivens ammoniilytica</name>
    <dbReference type="NCBI Taxonomy" id="2981725"/>
    <lineage>
        <taxon>Bacteria</taxon>
        <taxon>Bacillati</taxon>
        <taxon>Bacillota</taxon>
        <taxon>Clostridia</taxon>
        <taxon>Lachnospirales</taxon>
        <taxon>Lachnospiraceae</taxon>
        <taxon>Brotonthovivens</taxon>
    </lineage>
</organism>
<dbReference type="EMBL" id="JAOQJQ010000001">
    <property type="protein sequence ID" value="MCU6761031.1"/>
    <property type="molecule type" value="Genomic_DNA"/>
</dbReference>